<dbReference type="AlphaFoldDB" id="A0A166SUF4"/>
<sequence>MRYEQVERETSVDTILTIDALPPPSTCFDQERCTLTPPSSFAQCCSCNSPQRAPIR</sequence>
<proteinExistence type="predicted"/>
<organism evidence="1 2">
    <name type="scientific">Athelia psychrophila</name>
    <dbReference type="NCBI Taxonomy" id="1759441"/>
    <lineage>
        <taxon>Eukaryota</taxon>
        <taxon>Fungi</taxon>
        <taxon>Dikarya</taxon>
        <taxon>Basidiomycota</taxon>
        <taxon>Agaricomycotina</taxon>
        <taxon>Agaricomycetes</taxon>
        <taxon>Agaricomycetidae</taxon>
        <taxon>Atheliales</taxon>
        <taxon>Atheliaceae</taxon>
        <taxon>Athelia</taxon>
    </lineage>
</organism>
<protein>
    <submittedName>
        <fullName evidence="1">Uncharacterized protein</fullName>
    </submittedName>
</protein>
<accession>A0A166SUF4</accession>
<gene>
    <name evidence="1" type="ORF">FIBSPDRAFT_850997</name>
</gene>
<evidence type="ECO:0000313" key="1">
    <source>
        <dbReference type="EMBL" id="KZP29851.1"/>
    </source>
</evidence>
<reference evidence="1 2" key="1">
    <citation type="journal article" date="2016" name="Mol. Biol. Evol.">
        <title>Comparative Genomics of Early-Diverging Mushroom-Forming Fungi Provides Insights into the Origins of Lignocellulose Decay Capabilities.</title>
        <authorList>
            <person name="Nagy L.G."/>
            <person name="Riley R."/>
            <person name="Tritt A."/>
            <person name="Adam C."/>
            <person name="Daum C."/>
            <person name="Floudas D."/>
            <person name="Sun H."/>
            <person name="Yadav J.S."/>
            <person name="Pangilinan J."/>
            <person name="Larsson K.H."/>
            <person name="Matsuura K."/>
            <person name="Barry K."/>
            <person name="Labutti K."/>
            <person name="Kuo R."/>
            <person name="Ohm R.A."/>
            <person name="Bhattacharya S.S."/>
            <person name="Shirouzu T."/>
            <person name="Yoshinaga Y."/>
            <person name="Martin F.M."/>
            <person name="Grigoriev I.V."/>
            <person name="Hibbett D.S."/>
        </authorList>
    </citation>
    <scope>NUCLEOTIDE SEQUENCE [LARGE SCALE GENOMIC DNA]</scope>
    <source>
        <strain evidence="1 2">CBS 109695</strain>
    </source>
</reference>
<evidence type="ECO:0000313" key="2">
    <source>
        <dbReference type="Proteomes" id="UP000076532"/>
    </source>
</evidence>
<dbReference type="EMBL" id="KV417496">
    <property type="protein sequence ID" value="KZP29851.1"/>
    <property type="molecule type" value="Genomic_DNA"/>
</dbReference>
<feature type="non-terminal residue" evidence="1">
    <location>
        <position position="56"/>
    </location>
</feature>
<name>A0A166SUF4_9AGAM</name>
<dbReference type="Proteomes" id="UP000076532">
    <property type="component" value="Unassembled WGS sequence"/>
</dbReference>
<keyword evidence="2" id="KW-1185">Reference proteome</keyword>